<dbReference type="SMART" id="SM00418">
    <property type="entry name" value="HTH_ARSR"/>
    <property type="match status" value="1"/>
</dbReference>
<feature type="domain" description="HTH arsR-type" evidence="5">
    <location>
        <begin position="249"/>
        <end position="324"/>
    </location>
</feature>
<proteinExistence type="predicted"/>
<dbReference type="Gene3D" id="1.10.10.10">
    <property type="entry name" value="Winged helix-like DNA-binding domain superfamily/Winged helix DNA-binding domain"/>
    <property type="match status" value="1"/>
</dbReference>
<sequence length="340" mass="37821">MLRFHFTPEDLSRLRVASGPHPLWEIAVSLHRFQTREGRWAHAAWYRTACSTLRETGLDRTTMRLLLPLFPRARYFPDFLTPAEGVEGLDAGLDRILATPRHRVADEVARLQETVGAPAWAHRIAEGEPRRQLVQALRAYHRAVIAPCEEHIHERLHAERARHTRTLFRAGIEAVLADLTPAIRWRHPVLEVPAYPCRRDVRLDGRGLLLIPSYFCWNTPITLADPGLPPVLMYPVQHIPTTVSPTAGAPLNSLLGPTRAAVLRAAASGSTTTEAARRAGVTPTTASHHTMLLRDAGLITSHRHANTVLHTLTPLGAALLQRNTRGQAGARRPRETDADE</sequence>
<keyword evidence="3" id="KW-0804">Transcription</keyword>
<dbReference type="InterPro" id="IPR045981">
    <property type="entry name" value="DUF5937"/>
</dbReference>
<keyword evidence="7" id="KW-1185">Reference proteome</keyword>
<organism evidence="6 7">
    <name type="scientific">Streptomyces roseirectus</name>
    <dbReference type="NCBI Taxonomy" id="2768066"/>
    <lineage>
        <taxon>Bacteria</taxon>
        <taxon>Bacillati</taxon>
        <taxon>Actinomycetota</taxon>
        <taxon>Actinomycetes</taxon>
        <taxon>Kitasatosporales</taxon>
        <taxon>Streptomycetaceae</taxon>
        <taxon>Streptomyces</taxon>
    </lineage>
</organism>
<dbReference type="CDD" id="cd00090">
    <property type="entry name" value="HTH_ARSR"/>
    <property type="match status" value="1"/>
</dbReference>
<dbReference type="EMBL" id="CP060828">
    <property type="protein sequence ID" value="QNP75112.1"/>
    <property type="molecule type" value="Genomic_DNA"/>
</dbReference>
<keyword evidence="2" id="KW-0238">DNA-binding</keyword>
<name>A0A7H0IQP6_9ACTN</name>
<evidence type="ECO:0000313" key="6">
    <source>
        <dbReference type="EMBL" id="QNP75112.1"/>
    </source>
</evidence>
<feature type="compositionally biased region" description="Low complexity" evidence="4">
    <location>
        <begin position="267"/>
        <end position="280"/>
    </location>
</feature>
<accession>A0A7H0IQP6</accession>
<gene>
    <name evidence="6" type="ORF">IAG44_40700</name>
</gene>
<dbReference type="InterPro" id="IPR051011">
    <property type="entry name" value="Metal_resp_trans_reg"/>
</dbReference>
<dbReference type="Proteomes" id="UP000516052">
    <property type="component" value="Chromosome"/>
</dbReference>
<evidence type="ECO:0000256" key="4">
    <source>
        <dbReference type="SAM" id="MobiDB-lite"/>
    </source>
</evidence>
<dbReference type="GO" id="GO:0003700">
    <property type="term" value="F:DNA-binding transcription factor activity"/>
    <property type="evidence" value="ECO:0007669"/>
    <property type="project" value="InterPro"/>
</dbReference>
<dbReference type="KEGG" id="sroi:IAG44_40700"/>
<protein>
    <submittedName>
        <fullName evidence="6">Helix-turn-helix domain-containing protein</fullName>
    </submittedName>
</protein>
<dbReference type="InterPro" id="IPR036388">
    <property type="entry name" value="WH-like_DNA-bd_sf"/>
</dbReference>
<dbReference type="PANTHER" id="PTHR43132:SF8">
    <property type="entry name" value="HTH-TYPE TRANSCRIPTIONAL REGULATOR KMTR"/>
    <property type="match status" value="1"/>
</dbReference>
<keyword evidence="1" id="KW-0805">Transcription regulation</keyword>
<dbReference type="RefSeq" id="WP_187752033.1">
    <property type="nucleotide sequence ID" value="NZ_CP060828.1"/>
</dbReference>
<dbReference type="GO" id="GO:0003677">
    <property type="term" value="F:DNA binding"/>
    <property type="evidence" value="ECO:0007669"/>
    <property type="project" value="UniProtKB-KW"/>
</dbReference>
<evidence type="ECO:0000259" key="5">
    <source>
        <dbReference type="SMART" id="SM00418"/>
    </source>
</evidence>
<dbReference type="InterPro" id="IPR011991">
    <property type="entry name" value="ArsR-like_HTH"/>
</dbReference>
<dbReference type="Pfam" id="PF12840">
    <property type="entry name" value="HTH_20"/>
    <property type="match status" value="1"/>
</dbReference>
<dbReference type="PANTHER" id="PTHR43132">
    <property type="entry name" value="ARSENICAL RESISTANCE OPERON REPRESSOR ARSR-RELATED"/>
    <property type="match status" value="1"/>
</dbReference>
<evidence type="ECO:0000256" key="1">
    <source>
        <dbReference type="ARBA" id="ARBA00023015"/>
    </source>
</evidence>
<dbReference type="InterPro" id="IPR001845">
    <property type="entry name" value="HTH_ArsR_DNA-bd_dom"/>
</dbReference>
<dbReference type="AlphaFoldDB" id="A0A7H0IQP6"/>
<feature type="region of interest" description="Disordered" evidence="4">
    <location>
        <begin position="267"/>
        <end position="286"/>
    </location>
</feature>
<evidence type="ECO:0000256" key="2">
    <source>
        <dbReference type="ARBA" id="ARBA00023125"/>
    </source>
</evidence>
<evidence type="ECO:0000313" key="7">
    <source>
        <dbReference type="Proteomes" id="UP000516052"/>
    </source>
</evidence>
<dbReference type="InterPro" id="IPR036390">
    <property type="entry name" value="WH_DNA-bd_sf"/>
</dbReference>
<evidence type="ECO:0000256" key="3">
    <source>
        <dbReference type="ARBA" id="ARBA00023163"/>
    </source>
</evidence>
<dbReference type="SUPFAM" id="SSF46785">
    <property type="entry name" value="Winged helix' DNA-binding domain"/>
    <property type="match status" value="1"/>
</dbReference>
<reference evidence="6 7" key="1">
    <citation type="submission" date="2020-08" db="EMBL/GenBank/DDBJ databases">
        <title>A novel species.</title>
        <authorList>
            <person name="Gao J."/>
        </authorList>
    </citation>
    <scope>NUCLEOTIDE SEQUENCE [LARGE SCALE GENOMIC DNA]</scope>
    <source>
        <strain evidence="6 7">CRXT-G-22</strain>
    </source>
</reference>
<dbReference type="Pfam" id="PF19361">
    <property type="entry name" value="DUF5937"/>
    <property type="match status" value="1"/>
</dbReference>